<dbReference type="EMBL" id="MSCH01000003">
    <property type="protein sequence ID" value="PQJ54285.1"/>
    <property type="molecule type" value="Genomic_DNA"/>
</dbReference>
<dbReference type="SUPFAM" id="SSF48498">
    <property type="entry name" value="Tetracyclin repressor-like, C-terminal domain"/>
    <property type="match status" value="1"/>
</dbReference>
<dbReference type="InterPro" id="IPR050109">
    <property type="entry name" value="HTH-type_TetR-like_transc_reg"/>
</dbReference>
<comment type="caution">
    <text evidence="4">The sequence shown here is derived from an EMBL/GenBank/DDBJ whole genome shotgun (WGS) entry which is preliminary data.</text>
</comment>
<dbReference type="PROSITE" id="PS01081">
    <property type="entry name" value="HTH_TETR_1"/>
    <property type="match status" value="1"/>
</dbReference>
<organism evidence="4 5">
    <name type="scientific">Psychrosphaera saromensis</name>
    <dbReference type="NCBI Taxonomy" id="716813"/>
    <lineage>
        <taxon>Bacteria</taxon>
        <taxon>Pseudomonadati</taxon>
        <taxon>Pseudomonadota</taxon>
        <taxon>Gammaproteobacteria</taxon>
        <taxon>Alteromonadales</taxon>
        <taxon>Pseudoalteromonadaceae</taxon>
        <taxon>Psychrosphaera</taxon>
    </lineage>
</organism>
<evidence type="ECO:0000256" key="2">
    <source>
        <dbReference type="PROSITE-ProRule" id="PRU00335"/>
    </source>
</evidence>
<dbReference type="Proteomes" id="UP000239007">
    <property type="component" value="Unassembled WGS sequence"/>
</dbReference>
<dbReference type="Gene3D" id="1.10.357.10">
    <property type="entry name" value="Tetracycline Repressor, domain 2"/>
    <property type="match status" value="1"/>
</dbReference>
<dbReference type="PANTHER" id="PTHR30055">
    <property type="entry name" value="HTH-TYPE TRANSCRIPTIONAL REGULATOR RUTR"/>
    <property type="match status" value="1"/>
</dbReference>
<dbReference type="AlphaFoldDB" id="A0A2S7UX64"/>
<evidence type="ECO:0000259" key="3">
    <source>
        <dbReference type="PROSITE" id="PS50977"/>
    </source>
</evidence>
<keyword evidence="1 2" id="KW-0238">DNA-binding</keyword>
<dbReference type="Pfam" id="PF00440">
    <property type="entry name" value="TetR_N"/>
    <property type="match status" value="1"/>
</dbReference>
<sequence length="209" mass="23656">MTNKSSTKDKILDAAEHLFAITGFAETSMRQITSKANVNLASVNYHFGSKKDLIQAVMDRYLSQFLPQLLTEIKQLSQTQPDYSITQLCSCFKQPLLDLEKINTHGSVYFLQMLGRGYVDYQGHLRVFITDKYGSALTQVQQAFHKTKPELTPADLFWRLHFILGTSVFTLAASHALSDISNKDFHQKMNTEQIIDELLPFLAAGFINS</sequence>
<evidence type="ECO:0000313" key="4">
    <source>
        <dbReference type="EMBL" id="PQJ54285.1"/>
    </source>
</evidence>
<accession>A0A2S7UX64</accession>
<dbReference type="InterPro" id="IPR001647">
    <property type="entry name" value="HTH_TetR"/>
</dbReference>
<dbReference type="OrthoDB" id="2356263at2"/>
<dbReference type="InterPro" id="IPR023772">
    <property type="entry name" value="DNA-bd_HTH_TetR-type_CS"/>
</dbReference>
<dbReference type="InterPro" id="IPR036271">
    <property type="entry name" value="Tet_transcr_reg_TetR-rel_C_sf"/>
</dbReference>
<evidence type="ECO:0000313" key="5">
    <source>
        <dbReference type="Proteomes" id="UP000239007"/>
    </source>
</evidence>
<protein>
    <submittedName>
        <fullName evidence="4">TetR family transcriptional regulator</fullName>
    </submittedName>
</protein>
<gene>
    <name evidence="4" type="ORF">BTO11_11880</name>
</gene>
<feature type="DNA-binding region" description="H-T-H motif" evidence="2">
    <location>
        <begin position="28"/>
        <end position="47"/>
    </location>
</feature>
<evidence type="ECO:0000256" key="1">
    <source>
        <dbReference type="ARBA" id="ARBA00023125"/>
    </source>
</evidence>
<dbReference type="PANTHER" id="PTHR30055:SF235">
    <property type="entry name" value="TRANSCRIPTIONAL REGULATORY PROTEIN"/>
    <property type="match status" value="1"/>
</dbReference>
<dbReference type="RefSeq" id="WP_105052799.1">
    <property type="nucleotide sequence ID" value="NZ_BMYG01000006.1"/>
</dbReference>
<keyword evidence="5" id="KW-1185">Reference proteome</keyword>
<dbReference type="PROSITE" id="PS50977">
    <property type="entry name" value="HTH_TETR_2"/>
    <property type="match status" value="1"/>
</dbReference>
<dbReference type="SUPFAM" id="SSF46689">
    <property type="entry name" value="Homeodomain-like"/>
    <property type="match status" value="1"/>
</dbReference>
<dbReference type="InterPro" id="IPR009057">
    <property type="entry name" value="Homeodomain-like_sf"/>
</dbReference>
<dbReference type="GO" id="GO:0003700">
    <property type="term" value="F:DNA-binding transcription factor activity"/>
    <property type="evidence" value="ECO:0007669"/>
    <property type="project" value="TreeGrafter"/>
</dbReference>
<proteinExistence type="predicted"/>
<name>A0A2S7UX64_9GAMM</name>
<dbReference type="Pfam" id="PF17939">
    <property type="entry name" value="TetR_C_30"/>
    <property type="match status" value="1"/>
</dbReference>
<dbReference type="PRINTS" id="PR00455">
    <property type="entry name" value="HTHTETR"/>
</dbReference>
<dbReference type="InterPro" id="IPR041586">
    <property type="entry name" value="PsrA_TetR_C"/>
</dbReference>
<dbReference type="GO" id="GO:0000976">
    <property type="term" value="F:transcription cis-regulatory region binding"/>
    <property type="evidence" value="ECO:0007669"/>
    <property type="project" value="TreeGrafter"/>
</dbReference>
<reference evidence="4 5" key="1">
    <citation type="submission" date="2016-12" db="EMBL/GenBank/DDBJ databases">
        <title>Diversity of luminous bacteria.</title>
        <authorList>
            <person name="Yoshizawa S."/>
            <person name="Kogure K."/>
        </authorList>
    </citation>
    <scope>NUCLEOTIDE SEQUENCE [LARGE SCALE GENOMIC DNA]</scope>
    <source>
        <strain evidence="4 5">SA4-48</strain>
    </source>
</reference>
<feature type="domain" description="HTH tetR-type" evidence="3">
    <location>
        <begin position="5"/>
        <end position="65"/>
    </location>
</feature>